<comment type="caution">
    <text evidence="1">The sequence shown here is derived from an EMBL/GenBank/DDBJ whole genome shotgun (WGS) entry which is preliminary data.</text>
</comment>
<sequence>MKKPIAESYVVLKVNAKRWEEQFKLPSIAGFCFLKTNGYFRAYLLENVRVDEKQNQQINWKAEVDLTIALHVITEENLSAGKIRHMNPNNENKVSELIAAIENDISSSNLFAADFELVF</sequence>
<dbReference type="GeneID" id="97129587"/>
<organism evidence="1 2">
    <name type="scientific">Paenibacillus taichungensis</name>
    <dbReference type="NCBI Taxonomy" id="484184"/>
    <lineage>
        <taxon>Bacteria</taxon>
        <taxon>Bacillati</taxon>
        <taxon>Bacillota</taxon>
        <taxon>Bacilli</taxon>
        <taxon>Bacillales</taxon>
        <taxon>Paenibacillaceae</taxon>
        <taxon>Paenibacillus</taxon>
    </lineage>
</organism>
<evidence type="ECO:0000313" key="2">
    <source>
        <dbReference type="Proteomes" id="UP000577724"/>
    </source>
</evidence>
<dbReference type="Proteomes" id="UP000577724">
    <property type="component" value="Unassembled WGS sequence"/>
</dbReference>
<proteinExistence type="predicted"/>
<gene>
    <name evidence="1" type="ORF">HP548_02645</name>
</gene>
<dbReference type="EMBL" id="JABMCC010000089">
    <property type="protein sequence ID" value="NUU52994.1"/>
    <property type="molecule type" value="Genomic_DNA"/>
</dbReference>
<evidence type="ECO:0000313" key="1">
    <source>
        <dbReference type="EMBL" id="NUU52994.1"/>
    </source>
</evidence>
<evidence type="ECO:0008006" key="3">
    <source>
        <dbReference type="Google" id="ProtNLM"/>
    </source>
</evidence>
<dbReference type="RefSeq" id="WP_175380804.1">
    <property type="nucleotide sequence ID" value="NZ_CBCRYD010000054.1"/>
</dbReference>
<accession>A0ABX2MGY6</accession>
<protein>
    <recommendedName>
        <fullName evidence="3">IDEAL domain-containing protein</fullName>
    </recommendedName>
</protein>
<reference evidence="1 2" key="1">
    <citation type="submission" date="2020-05" db="EMBL/GenBank/DDBJ databases">
        <title>Genome Sequencing of Type Strains.</title>
        <authorList>
            <person name="Lemaire J.F."/>
            <person name="Inderbitzin P."/>
            <person name="Gregorio O.A."/>
            <person name="Collins S.B."/>
            <person name="Wespe N."/>
            <person name="Knight-Connoni V."/>
        </authorList>
    </citation>
    <scope>NUCLEOTIDE SEQUENCE [LARGE SCALE GENOMIC DNA]</scope>
    <source>
        <strain evidence="1 2">DSM 19942</strain>
    </source>
</reference>
<name>A0ABX2MGY6_9BACL</name>
<keyword evidence="2" id="KW-1185">Reference proteome</keyword>